<keyword evidence="2" id="KW-0378">Hydrolase</keyword>
<dbReference type="InterPro" id="IPR000086">
    <property type="entry name" value="NUDIX_hydrolase_dom"/>
</dbReference>
<dbReference type="EMBL" id="LAZR01001278">
    <property type="protein sequence ID" value="KKN47416.1"/>
    <property type="molecule type" value="Genomic_DNA"/>
</dbReference>
<feature type="domain" description="Nudix hydrolase" evidence="5">
    <location>
        <begin position="42"/>
        <end position="173"/>
    </location>
</feature>
<evidence type="ECO:0000256" key="2">
    <source>
        <dbReference type="ARBA" id="ARBA00022801"/>
    </source>
</evidence>
<dbReference type="InterPro" id="IPR015797">
    <property type="entry name" value="NUDIX_hydrolase-like_dom_sf"/>
</dbReference>
<proteinExistence type="predicted"/>
<dbReference type="GO" id="GO:0016787">
    <property type="term" value="F:hydrolase activity"/>
    <property type="evidence" value="ECO:0007669"/>
    <property type="project" value="UniProtKB-KW"/>
</dbReference>
<feature type="compositionally biased region" description="Basic and acidic residues" evidence="4">
    <location>
        <begin position="1"/>
        <end position="18"/>
    </location>
</feature>
<evidence type="ECO:0000256" key="3">
    <source>
        <dbReference type="ARBA" id="ARBA00022842"/>
    </source>
</evidence>
<dbReference type="PANTHER" id="PTHR43046">
    <property type="entry name" value="GDP-MANNOSE MANNOSYL HYDROLASE"/>
    <property type="match status" value="1"/>
</dbReference>
<feature type="region of interest" description="Disordered" evidence="4">
    <location>
        <begin position="1"/>
        <end position="39"/>
    </location>
</feature>
<reference evidence="6" key="1">
    <citation type="journal article" date="2015" name="Nature">
        <title>Complex archaea that bridge the gap between prokaryotes and eukaryotes.</title>
        <authorList>
            <person name="Spang A."/>
            <person name="Saw J.H."/>
            <person name="Jorgensen S.L."/>
            <person name="Zaremba-Niedzwiedzka K."/>
            <person name="Martijn J."/>
            <person name="Lind A.E."/>
            <person name="van Eijk R."/>
            <person name="Schleper C."/>
            <person name="Guy L."/>
            <person name="Ettema T.J."/>
        </authorList>
    </citation>
    <scope>NUCLEOTIDE SEQUENCE</scope>
</reference>
<dbReference type="Gene3D" id="3.90.79.10">
    <property type="entry name" value="Nucleoside Triphosphate Pyrophosphohydrolase"/>
    <property type="match status" value="1"/>
</dbReference>
<evidence type="ECO:0000256" key="1">
    <source>
        <dbReference type="ARBA" id="ARBA00001946"/>
    </source>
</evidence>
<keyword evidence="3" id="KW-0460">Magnesium</keyword>
<dbReference type="Pfam" id="PF00293">
    <property type="entry name" value="NUDIX"/>
    <property type="match status" value="1"/>
</dbReference>
<dbReference type="PRINTS" id="PR00502">
    <property type="entry name" value="NUDIXFAMILY"/>
</dbReference>
<sequence length="178" mass="20096">MAESEKRVNQDDLLETKGDAAPSSEKTKPAPLKLVERREKGRPRLGVAVLVEDEFGGLLMGQRGKDPHRGKWVIPGGAVERGEKILDAARREVLEETGLEIGVYDERPRLVKEIIEPGEHRVILFMRGWLEWGVLRPNSDLLDAGFFDRDGLSDLDVTPLTYEVLRETGWANRRRDDG</sequence>
<protein>
    <recommendedName>
        <fullName evidence="5">Nudix hydrolase domain-containing protein</fullName>
    </recommendedName>
</protein>
<dbReference type="SUPFAM" id="SSF55811">
    <property type="entry name" value="Nudix"/>
    <property type="match status" value="1"/>
</dbReference>
<comment type="caution">
    <text evidence="6">The sequence shown here is derived from an EMBL/GenBank/DDBJ whole genome shotgun (WGS) entry which is preliminary data.</text>
</comment>
<evidence type="ECO:0000313" key="6">
    <source>
        <dbReference type="EMBL" id="KKN47416.1"/>
    </source>
</evidence>
<dbReference type="AlphaFoldDB" id="A0A0F9TEE1"/>
<evidence type="ECO:0000256" key="4">
    <source>
        <dbReference type="SAM" id="MobiDB-lite"/>
    </source>
</evidence>
<name>A0A0F9TEE1_9ZZZZ</name>
<dbReference type="PANTHER" id="PTHR43046:SF12">
    <property type="entry name" value="GDP-MANNOSE MANNOSYL HYDROLASE"/>
    <property type="match status" value="1"/>
</dbReference>
<accession>A0A0F9TEE1</accession>
<dbReference type="InterPro" id="IPR020476">
    <property type="entry name" value="Nudix_hydrolase"/>
</dbReference>
<dbReference type="PROSITE" id="PS00893">
    <property type="entry name" value="NUDIX_BOX"/>
    <property type="match status" value="1"/>
</dbReference>
<comment type="cofactor">
    <cofactor evidence="1">
        <name>Mg(2+)</name>
        <dbReference type="ChEBI" id="CHEBI:18420"/>
    </cofactor>
</comment>
<evidence type="ECO:0000259" key="5">
    <source>
        <dbReference type="PROSITE" id="PS51462"/>
    </source>
</evidence>
<organism evidence="6">
    <name type="scientific">marine sediment metagenome</name>
    <dbReference type="NCBI Taxonomy" id="412755"/>
    <lineage>
        <taxon>unclassified sequences</taxon>
        <taxon>metagenomes</taxon>
        <taxon>ecological metagenomes</taxon>
    </lineage>
</organism>
<gene>
    <name evidence="6" type="ORF">LCGC14_0663290</name>
</gene>
<dbReference type="InterPro" id="IPR020084">
    <property type="entry name" value="NUDIX_hydrolase_CS"/>
</dbReference>
<dbReference type="PROSITE" id="PS51462">
    <property type="entry name" value="NUDIX"/>
    <property type="match status" value="1"/>
</dbReference>